<dbReference type="EMBL" id="DWYC01000087">
    <property type="protein sequence ID" value="HJB57828.1"/>
    <property type="molecule type" value="Genomic_DNA"/>
</dbReference>
<organism evidence="2 3">
    <name type="scientific">Candidatus Flavonifractor intestinipullorum</name>
    <dbReference type="NCBI Taxonomy" id="2838587"/>
    <lineage>
        <taxon>Bacteria</taxon>
        <taxon>Bacillati</taxon>
        <taxon>Bacillota</taxon>
        <taxon>Clostridia</taxon>
        <taxon>Eubacteriales</taxon>
        <taxon>Oscillospiraceae</taxon>
        <taxon>Flavonifractor</taxon>
    </lineage>
</organism>
<feature type="signal peptide" evidence="1">
    <location>
        <begin position="1"/>
        <end position="26"/>
    </location>
</feature>
<name>A0A9D2MDW5_9FIRM</name>
<evidence type="ECO:0008006" key="4">
    <source>
        <dbReference type="Google" id="ProtNLM"/>
    </source>
</evidence>
<feature type="chain" id="PRO_5038388186" description="Lipoprotein" evidence="1">
    <location>
        <begin position="27"/>
        <end position="145"/>
    </location>
</feature>
<gene>
    <name evidence="2" type="ORF">H9714_09785</name>
</gene>
<sequence length="145" mass="15692">MKHTKKLFTLLLAVCMAAALPVSACAANEDTPAESPIISPRLVEIEDNIRASNGTYTSSAFTCPSTNGNTLRIFYRDESGNAAKVVLQKQGFFGSWSKADDMEISGNGEGYFTYDNPGGKTFRIVVHSMNGGEVEGYLRANQLDL</sequence>
<proteinExistence type="predicted"/>
<keyword evidence="1" id="KW-0732">Signal</keyword>
<reference evidence="2" key="2">
    <citation type="submission" date="2021-04" db="EMBL/GenBank/DDBJ databases">
        <authorList>
            <person name="Gilroy R."/>
        </authorList>
    </citation>
    <scope>NUCLEOTIDE SEQUENCE</scope>
    <source>
        <strain evidence="2">CHK189-11263</strain>
    </source>
</reference>
<dbReference type="AlphaFoldDB" id="A0A9D2MDW5"/>
<evidence type="ECO:0000313" key="2">
    <source>
        <dbReference type="EMBL" id="HJB57828.1"/>
    </source>
</evidence>
<reference evidence="2" key="1">
    <citation type="journal article" date="2021" name="PeerJ">
        <title>Extensive microbial diversity within the chicken gut microbiome revealed by metagenomics and culture.</title>
        <authorList>
            <person name="Gilroy R."/>
            <person name="Ravi A."/>
            <person name="Getino M."/>
            <person name="Pursley I."/>
            <person name="Horton D.L."/>
            <person name="Alikhan N.F."/>
            <person name="Baker D."/>
            <person name="Gharbi K."/>
            <person name="Hall N."/>
            <person name="Watson M."/>
            <person name="Adriaenssens E.M."/>
            <person name="Foster-Nyarko E."/>
            <person name="Jarju S."/>
            <person name="Secka A."/>
            <person name="Antonio M."/>
            <person name="Oren A."/>
            <person name="Chaudhuri R.R."/>
            <person name="La Ragione R."/>
            <person name="Hildebrand F."/>
            <person name="Pallen M.J."/>
        </authorList>
    </citation>
    <scope>NUCLEOTIDE SEQUENCE</scope>
    <source>
        <strain evidence="2">CHK189-11263</strain>
    </source>
</reference>
<comment type="caution">
    <text evidence="2">The sequence shown here is derived from an EMBL/GenBank/DDBJ whole genome shotgun (WGS) entry which is preliminary data.</text>
</comment>
<accession>A0A9D2MDW5</accession>
<dbReference type="Proteomes" id="UP000824208">
    <property type="component" value="Unassembled WGS sequence"/>
</dbReference>
<protein>
    <recommendedName>
        <fullName evidence="4">Lipoprotein</fullName>
    </recommendedName>
</protein>
<evidence type="ECO:0000313" key="3">
    <source>
        <dbReference type="Proteomes" id="UP000824208"/>
    </source>
</evidence>
<evidence type="ECO:0000256" key="1">
    <source>
        <dbReference type="SAM" id="SignalP"/>
    </source>
</evidence>